<evidence type="ECO:0000256" key="1">
    <source>
        <dbReference type="ARBA" id="ARBA00022553"/>
    </source>
</evidence>
<sequence>MLQDAVLNQDEIDALAETMDGQSPRAPKVLLVEGAQKTLGELVELLRQEGIAYLIAENLQKAREALRANKDIDLMITDLRICNEGSGLDLIRQVRDSGMALMPVILVSGEAGVEDAIEAMRLHVVDFFLAPLDLPQLLAVMRAELGI</sequence>
<dbReference type="InterPro" id="IPR011006">
    <property type="entry name" value="CheY-like_superfamily"/>
</dbReference>
<dbReference type="InterPro" id="IPR039420">
    <property type="entry name" value="WalR-like"/>
</dbReference>
<feature type="domain" description="Response regulatory" evidence="7">
    <location>
        <begin position="28"/>
        <end position="145"/>
    </location>
</feature>
<evidence type="ECO:0000256" key="2">
    <source>
        <dbReference type="ARBA" id="ARBA00023012"/>
    </source>
</evidence>
<gene>
    <name evidence="8" type="ORF">D3879_20830</name>
</gene>
<dbReference type="PANTHER" id="PTHR48111:SF1">
    <property type="entry name" value="TWO-COMPONENT RESPONSE REGULATOR ORR33"/>
    <property type="match status" value="1"/>
</dbReference>
<dbReference type="Pfam" id="PF00072">
    <property type="entry name" value="Response_reg"/>
    <property type="match status" value="1"/>
</dbReference>
<dbReference type="GO" id="GO:0006355">
    <property type="term" value="P:regulation of DNA-templated transcription"/>
    <property type="evidence" value="ECO:0007669"/>
    <property type="project" value="TreeGrafter"/>
</dbReference>
<evidence type="ECO:0000313" key="8">
    <source>
        <dbReference type="EMBL" id="RJG10451.1"/>
    </source>
</evidence>
<dbReference type="GO" id="GO:0000156">
    <property type="term" value="F:phosphorelay response regulator activity"/>
    <property type="evidence" value="ECO:0007669"/>
    <property type="project" value="TreeGrafter"/>
</dbReference>
<dbReference type="Proteomes" id="UP000284021">
    <property type="component" value="Unassembled WGS sequence"/>
</dbReference>
<dbReference type="SUPFAM" id="SSF52172">
    <property type="entry name" value="CheY-like"/>
    <property type="match status" value="1"/>
</dbReference>
<dbReference type="PANTHER" id="PTHR48111">
    <property type="entry name" value="REGULATOR OF RPOS"/>
    <property type="match status" value="1"/>
</dbReference>
<accession>A0A418XD47</accession>
<name>A0A418XD47_9PSED</name>
<organism evidence="8 9">
    <name type="scientific">Pseudomonas cavernicola</name>
    <dbReference type="NCBI Taxonomy" id="2320866"/>
    <lineage>
        <taxon>Bacteria</taxon>
        <taxon>Pseudomonadati</taxon>
        <taxon>Pseudomonadota</taxon>
        <taxon>Gammaproteobacteria</taxon>
        <taxon>Pseudomonadales</taxon>
        <taxon>Pseudomonadaceae</taxon>
        <taxon>Pseudomonas</taxon>
    </lineage>
</organism>
<keyword evidence="4" id="KW-0238">DNA-binding</keyword>
<dbReference type="OrthoDB" id="8964816at2"/>
<keyword evidence="1 6" id="KW-0597">Phosphoprotein</keyword>
<keyword evidence="2" id="KW-0902">Two-component regulatory system</keyword>
<dbReference type="GO" id="GO:0032993">
    <property type="term" value="C:protein-DNA complex"/>
    <property type="evidence" value="ECO:0007669"/>
    <property type="project" value="TreeGrafter"/>
</dbReference>
<keyword evidence="9" id="KW-1185">Reference proteome</keyword>
<evidence type="ECO:0000256" key="6">
    <source>
        <dbReference type="PROSITE-ProRule" id="PRU00169"/>
    </source>
</evidence>
<evidence type="ECO:0000256" key="5">
    <source>
        <dbReference type="ARBA" id="ARBA00023163"/>
    </source>
</evidence>
<dbReference type="InterPro" id="IPR001789">
    <property type="entry name" value="Sig_transdc_resp-reg_receiver"/>
</dbReference>
<keyword evidence="3" id="KW-0805">Transcription regulation</keyword>
<dbReference type="GO" id="GO:0000976">
    <property type="term" value="F:transcription cis-regulatory region binding"/>
    <property type="evidence" value="ECO:0007669"/>
    <property type="project" value="TreeGrafter"/>
</dbReference>
<evidence type="ECO:0000256" key="4">
    <source>
        <dbReference type="ARBA" id="ARBA00023125"/>
    </source>
</evidence>
<evidence type="ECO:0000256" key="3">
    <source>
        <dbReference type="ARBA" id="ARBA00023015"/>
    </source>
</evidence>
<evidence type="ECO:0000259" key="7">
    <source>
        <dbReference type="PROSITE" id="PS50110"/>
    </source>
</evidence>
<proteinExistence type="predicted"/>
<dbReference type="EMBL" id="QYUR01000006">
    <property type="protein sequence ID" value="RJG10451.1"/>
    <property type="molecule type" value="Genomic_DNA"/>
</dbReference>
<feature type="modified residue" description="4-aspartylphosphate" evidence="6">
    <location>
        <position position="78"/>
    </location>
</feature>
<dbReference type="AlphaFoldDB" id="A0A418XD47"/>
<dbReference type="GO" id="GO:0005829">
    <property type="term" value="C:cytosol"/>
    <property type="evidence" value="ECO:0007669"/>
    <property type="project" value="TreeGrafter"/>
</dbReference>
<dbReference type="Gene3D" id="3.40.50.2300">
    <property type="match status" value="1"/>
</dbReference>
<dbReference type="PROSITE" id="PS50110">
    <property type="entry name" value="RESPONSE_REGULATORY"/>
    <property type="match status" value="1"/>
</dbReference>
<protein>
    <submittedName>
        <fullName evidence="8">Response regulator</fullName>
    </submittedName>
</protein>
<evidence type="ECO:0000313" key="9">
    <source>
        <dbReference type="Proteomes" id="UP000284021"/>
    </source>
</evidence>
<keyword evidence="5" id="KW-0804">Transcription</keyword>
<dbReference type="CDD" id="cd00156">
    <property type="entry name" value="REC"/>
    <property type="match status" value="1"/>
</dbReference>
<comment type="caution">
    <text evidence="8">The sequence shown here is derived from an EMBL/GenBank/DDBJ whole genome shotgun (WGS) entry which is preliminary data.</text>
</comment>
<dbReference type="RefSeq" id="WP_119956133.1">
    <property type="nucleotide sequence ID" value="NZ_QYUR01000006.1"/>
</dbReference>
<dbReference type="SMART" id="SM00448">
    <property type="entry name" value="REC"/>
    <property type="match status" value="1"/>
</dbReference>
<reference evidence="8 9" key="1">
    <citation type="submission" date="2018-09" db="EMBL/GenBank/DDBJ databases">
        <authorList>
            <person name="Zhu H."/>
        </authorList>
    </citation>
    <scope>NUCLEOTIDE SEQUENCE [LARGE SCALE GENOMIC DNA]</scope>
    <source>
        <strain evidence="8 9">K1S02-6</strain>
    </source>
</reference>